<dbReference type="GO" id="GO:0000978">
    <property type="term" value="F:RNA polymerase II cis-regulatory region sequence-specific DNA binding"/>
    <property type="evidence" value="ECO:0007669"/>
    <property type="project" value="TreeGrafter"/>
</dbReference>
<feature type="region of interest" description="Disordered" evidence="7">
    <location>
        <begin position="321"/>
        <end position="343"/>
    </location>
</feature>
<dbReference type="OrthoDB" id="6242697at2759"/>
<dbReference type="GeneID" id="111131265"/>
<dbReference type="PANTHER" id="PTHR45776:SF2">
    <property type="entry name" value="MIP04163P"/>
    <property type="match status" value="1"/>
</dbReference>
<evidence type="ECO:0000256" key="1">
    <source>
        <dbReference type="ARBA" id="ARBA00004123"/>
    </source>
</evidence>
<feature type="region of interest" description="Disordered" evidence="7">
    <location>
        <begin position="153"/>
        <end position="177"/>
    </location>
</feature>
<sequence length="343" mass="39620">MNTMFMSAEEEESWRKSRRKKDNHNIIERRRRYNINDRIKELSSLLPAIIPSELKKNKGSILKATVGYIKELKIKEQKMHYLEDSKKHLHNKYQKLLFRTFQSELKLKLYGLTEDSDDLLIKRKKRRFTDIDAIVERYCKQNIHQGLQTIEKSASTRKKNTSSAVGTCHEHERNGTENVKNDLRQHLNRKMAAEKPGSDNIFEVSEFFWVNESQNNVPDRKSPMISQLSAELPRKQSLQSGSISNTSDVNTDDCNPQEKEEVIELSTEQCNFLLNLFENHGNVNEILINENDMTQPDEDLATQECLSPVTSASNMLEKMLRVKDGNSDASGLEDSTESNKGLR</sequence>
<feature type="region of interest" description="Disordered" evidence="7">
    <location>
        <begin position="229"/>
        <end position="254"/>
    </location>
</feature>
<dbReference type="Pfam" id="PF00010">
    <property type="entry name" value="HLH"/>
    <property type="match status" value="1"/>
</dbReference>
<feature type="compositionally biased region" description="Polar residues" evidence="7">
    <location>
        <begin position="236"/>
        <end position="254"/>
    </location>
</feature>
<dbReference type="GO" id="GO:0046983">
    <property type="term" value="F:protein dimerization activity"/>
    <property type="evidence" value="ECO:0007669"/>
    <property type="project" value="InterPro"/>
</dbReference>
<evidence type="ECO:0000256" key="3">
    <source>
        <dbReference type="ARBA" id="ARBA00023015"/>
    </source>
</evidence>
<evidence type="ECO:0000256" key="5">
    <source>
        <dbReference type="ARBA" id="ARBA00023163"/>
    </source>
</evidence>
<dbReference type="AlphaFoldDB" id="A0A8B8E2G8"/>
<dbReference type="InterPro" id="IPR011598">
    <property type="entry name" value="bHLH_dom"/>
</dbReference>
<comment type="subcellular location">
    <subcellularLocation>
        <location evidence="1">Nucleus</location>
    </subcellularLocation>
</comment>
<proteinExistence type="inferred from homology"/>
<dbReference type="KEGG" id="cvn:111131265"/>
<dbReference type="InterPro" id="IPR036638">
    <property type="entry name" value="HLH_DNA-bd_sf"/>
</dbReference>
<comment type="similarity">
    <text evidence="2">Belongs to the MiT/TFE family.</text>
</comment>
<dbReference type="GO" id="GO:0000981">
    <property type="term" value="F:DNA-binding transcription factor activity, RNA polymerase II-specific"/>
    <property type="evidence" value="ECO:0007669"/>
    <property type="project" value="TreeGrafter"/>
</dbReference>
<dbReference type="RefSeq" id="XP_022334410.1">
    <property type="nucleotide sequence ID" value="XM_022478702.1"/>
</dbReference>
<evidence type="ECO:0000313" key="10">
    <source>
        <dbReference type="RefSeq" id="XP_022334409.1"/>
    </source>
</evidence>
<dbReference type="PROSITE" id="PS50888">
    <property type="entry name" value="BHLH"/>
    <property type="match status" value="1"/>
</dbReference>
<keyword evidence="3" id="KW-0805">Transcription regulation</keyword>
<feature type="domain" description="BHLH" evidence="8">
    <location>
        <begin position="19"/>
        <end position="72"/>
    </location>
</feature>
<gene>
    <name evidence="10 11 12 13" type="primary">LOC111131265</name>
</gene>
<dbReference type="SUPFAM" id="SSF47459">
    <property type="entry name" value="HLH, helix-loop-helix DNA-binding domain"/>
    <property type="match status" value="1"/>
</dbReference>
<dbReference type="PANTHER" id="PTHR45776">
    <property type="entry name" value="MIP04163P"/>
    <property type="match status" value="1"/>
</dbReference>
<evidence type="ECO:0000313" key="11">
    <source>
        <dbReference type="RefSeq" id="XP_022334410.1"/>
    </source>
</evidence>
<organism evidence="9 11">
    <name type="scientific">Crassostrea virginica</name>
    <name type="common">Eastern oyster</name>
    <dbReference type="NCBI Taxonomy" id="6565"/>
    <lineage>
        <taxon>Eukaryota</taxon>
        <taxon>Metazoa</taxon>
        <taxon>Spiralia</taxon>
        <taxon>Lophotrochozoa</taxon>
        <taxon>Mollusca</taxon>
        <taxon>Bivalvia</taxon>
        <taxon>Autobranchia</taxon>
        <taxon>Pteriomorphia</taxon>
        <taxon>Ostreida</taxon>
        <taxon>Ostreoidea</taxon>
        <taxon>Ostreidae</taxon>
        <taxon>Crassostrea</taxon>
    </lineage>
</organism>
<keyword evidence="4" id="KW-0238">DNA-binding</keyword>
<keyword evidence="9" id="KW-1185">Reference proteome</keyword>
<reference evidence="10 11" key="1">
    <citation type="submission" date="2025-04" db="UniProtKB">
        <authorList>
            <consortium name="RefSeq"/>
        </authorList>
    </citation>
    <scope>IDENTIFICATION</scope>
    <source>
        <tissue evidence="10 11">Whole sample</tissue>
    </source>
</reference>
<dbReference type="GO" id="GO:0005634">
    <property type="term" value="C:nucleus"/>
    <property type="evidence" value="ECO:0007669"/>
    <property type="project" value="UniProtKB-SubCell"/>
</dbReference>
<protein>
    <submittedName>
        <fullName evidence="10 11">Uncharacterized protein LOC111131265</fullName>
    </submittedName>
</protein>
<name>A0A8B8E2G8_CRAVI</name>
<evidence type="ECO:0000256" key="7">
    <source>
        <dbReference type="SAM" id="MobiDB-lite"/>
    </source>
</evidence>
<feature type="compositionally biased region" description="Basic and acidic residues" evidence="7">
    <location>
        <begin position="168"/>
        <end position="177"/>
    </location>
</feature>
<dbReference type="SMART" id="SM00353">
    <property type="entry name" value="HLH"/>
    <property type="match status" value="1"/>
</dbReference>
<evidence type="ECO:0000256" key="4">
    <source>
        <dbReference type="ARBA" id="ARBA00023125"/>
    </source>
</evidence>
<keyword evidence="5" id="KW-0804">Transcription</keyword>
<evidence type="ECO:0000256" key="6">
    <source>
        <dbReference type="ARBA" id="ARBA00023242"/>
    </source>
</evidence>
<dbReference type="RefSeq" id="XP_022334409.1">
    <property type="nucleotide sequence ID" value="XM_022478701.1"/>
</dbReference>
<dbReference type="RefSeq" id="XP_022334411.1">
    <property type="nucleotide sequence ID" value="XM_022478703.1"/>
</dbReference>
<dbReference type="Proteomes" id="UP000694844">
    <property type="component" value="Chromosome 4"/>
</dbReference>
<evidence type="ECO:0000313" key="12">
    <source>
        <dbReference type="RefSeq" id="XP_022334411.1"/>
    </source>
</evidence>
<accession>A0A8B8E2G8</accession>
<dbReference type="Gene3D" id="4.10.280.10">
    <property type="entry name" value="Helix-loop-helix DNA-binding domain"/>
    <property type="match status" value="1"/>
</dbReference>
<evidence type="ECO:0000313" key="13">
    <source>
        <dbReference type="RefSeq" id="XP_022334412.1"/>
    </source>
</evidence>
<dbReference type="RefSeq" id="XP_022334412.1">
    <property type="nucleotide sequence ID" value="XM_022478704.1"/>
</dbReference>
<evidence type="ECO:0000313" key="9">
    <source>
        <dbReference type="Proteomes" id="UP000694844"/>
    </source>
</evidence>
<keyword evidence="6" id="KW-0539">Nucleus</keyword>
<evidence type="ECO:0000259" key="8">
    <source>
        <dbReference type="PROSITE" id="PS50888"/>
    </source>
</evidence>
<evidence type="ECO:0000256" key="2">
    <source>
        <dbReference type="ARBA" id="ARBA00008289"/>
    </source>
</evidence>